<proteinExistence type="predicted"/>
<gene>
    <name evidence="1" type="ORF">WA026_002416</name>
</gene>
<protein>
    <submittedName>
        <fullName evidence="1">Uncharacterized protein</fullName>
    </submittedName>
</protein>
<keyword evidence="2" id="KW-1185">Reference proteome</keyword>
<name>A0AAW1TRA2_9CUCU</name>
<sequence>MAVLAENDGQLPKLFALDHYYRCRNLHRVFCKLDIQLMPKVSNNACHIWSIIEKTKIDPAYFDHSILHHGVCLKSSEVDENVLLENYKENYLHKEIVPVSIKNLRCISTSPTLDIFDFLLM</sequence>
<dbReference type="EMBL" id="JARQZJ010000031">
    <property type="protein sequence ID" value="KAK9874061.1"/>
    <property type="molecule type" value="Genomic_DNA"/>
</dbReference>
<comment type="caution">
    <text evidence="1">The sequence shown here is derived from an EMBL/GenBank/DDBJ whole genome shotgun (WGS) entry which is preliminary data.</text>
</comment>
<dbReference type="AlphaFoldDB" id="A0AAW1TRA2"/>
<organism evidence="1 2">
    <name type="scientific">Henosepilachna vigintioctopunctata</name>
    <dbReference type="NCBI Taxonomy" id="420089"/>
    <lineage>
        <taxon>Eukaryota</taxon>
        <taxon>Metazoa</taxon>
        <taxon>Ecdysozoa</taxon>
        <taxon>Arthropoda</taxon>
        <taxon>Hexapoda</taxon>
        <taxon>Insecta</taxon>
        <taxon>Pterygota</taxon>
        <taxon>Neoptera</taxon>
        <taxon>Endopterygota</taxon>
        <taxon>Coleoptera</taxon>
        <taxon>Polyphaga</taxon>
        <taxon>Cucujiformia</taxon>
        <taxon>Coccinelloidea</taxon>
        <taxon>Coccinellidae</taxon>
        <taxon>Epilachninae</taxon>
        <taxon>Epilachnini</taxon>
        <taxon>Henosepilachna</taxon>
    </lineage>
</organism>
<accession>A0AAW1TRA2</accession>
<reference evidence="1 2" key="1">
    <citation type="submission" date="2023-03" db="EMBL/GenBank/DDBJ databases">
        <title>Genome insight into feeding habits of ladybird beetles.</title>
        <authorList>
            <person name="Li H.-S."/>
            <person name="Huang Y.-H."/>
            <person name="Pang H."/>
        </authorList>
    </citation>
    <scope>NUCLEOTIDE SEQUENCE [LARGE SCALE GENOMIC DNA]</scope>
    <source>
        <strain evidence="1">SYSU_2023b</strain>
        <tissue evidence="1">Whole body</tissue>
    </source>
</reference>
<evidence type="ECO:0000313" key="2">
    <source>
        <dbReference type="Proteomes" id="UP001431783"/>
    </source>
</evidence>
<dbReference type="Proteomes" id="UP001431783">
    <property type="component" value="Unassembled WGS sequence"/>
</dbReference>
<evidence type="ECO:0000313" key="1">
    <source>
        <dbReference type="EMBL" id="KAK9874061.1"/>
    </source>
</evidence>